<dbReference type="EMBL" id="LT629688">
    <property type="protein sequence ID" value="SDE60145.1"/>
    <property type="molecule type" value="Genomic_DNA"/>
</dbReference>
<dbReference type="AlphaFoldDB" id="A0A1G7E9S2"/>
<organism evidence="9 10">
    <name type="scientific">Auraticoccus monumenti</name>
    <dbReference type="NCBI Taxonomy" id="675864"/>
    <lineage>
        <taxon>Bacteria</taxon>
        <taxon>Bacillati</taxon>
        <taxon>Actinomycetota</taxon>
        <taxon>Actinomycetes</taxon>
        <taxon>Propionibacteriales</taxon>
        <taxon>Propionibacteriaceae</taxon>
        <taxon>Auraticoccus</taxon>
    </lineage>
</organism>
<dbReference type="InterPro" id="IPR003959">
    <property type="entry name" value="ATPase_AAA_core"/>
</dbReference>
<evidence type="ECO:0000256" key="7">
    <source>
        <dbReference type="ARBA" id="ARBA00023136"/>
    </source>
</evidence>
<keyword evidence="10" id="KW-1185">Reference proteome</keyword>
<dbReference type="SMART" id="SM00382">
    <property type="entry name" value="AAA"/>
    <property type="match status" value="1"/>
</dbReference>
<keyword evidence="4" id="KW-0410">Iron transport</keyword>
<dbReference type="SUPFAM" id="SSF52540">
    <property type="entry name" value="P-loop containing nucleoside triphosphate hydrolases"/>
    <property type="match status" value="1"/>
</dbReference>
<evidence type="ECO:0000313" key="10">
    <source>
        <dbReference type="Proteomes" id="UP000198546"/>
    </source>
</evidence>
<accession>A0A1G7E9S2</accession>
<dbReference type="InterPro" id="IPR051535">
    <property type="entry name" value="Siderophore_ABC-ATPase"/>
</dbReference>
<evidence type="ECO:0000259" key="8">
    <source>
        <dbReference type="SMART" id="SM00382"/>
    </source>
</evidence>
<dbReference type="PANTHER" id="PTHR42771">
    <property type="entry name" value="IRON(3+)-HYDROXAMATE IMPORT ATP-BINDING PROTEIN FHUC"/>
    <property type="match status" value="1"/>
</dbReference>
<name>A0A1G7E9S2_9ACTN</name>
<keyword evidence="3" id="KW-1003">Cell membrane</keyword>
<keyword evidence="7" id="KW-0472">Membrane</keyword>
<dbReference type="STRING" id="675864.SAMN04489747_3866"/>
<dbReference type="Proteomes" id="UP000198546">
    <property type="component" value="Chromosome i"/>
</dbReference>
<keyword evidence="5" id="KW-0408">Iron</keyword>
<evidence type="ECO:0000256" key="1">
    <source>
        <dbReference type="ARBA" id="ARBA00004202"/>
    </source>
</evidence>
<dbReference type="Pfam" id="PF13304">
    <property type="entry name" value="AAA_21"/>
    <property type="match status" value="2"/>
</dbReference>
<dbReference type="OrthoDB" id="9784297at2"/>
<dbReference type="PANTHER" id="PTHR42771:SF2">
    <property type="entry name" value="IRON(3+)-HYDROXAMATE IMPORT ATP-BINDING PROTEIN FHUC"/>
    <property type="match status" value="1"/>
</dbReference>
<sequence length="241" mass="25941">MSWLTPLPVRRVEGVPDAPDPDAGWPFDLAPVASVLRDGLDLGTLTVLVGENGTGKSTLVEAVAMAYELSPEGGSTGARHSTTVTESPLHSHLQLSRGAGASRWGYFVRAETLHGLNSYLQDHPGSEDAGFHERSHGEGFLDLLGSNRFRGPGFFVFDEPESGLSFGAQLTLIASLRAVLADGRSQVLMATHSPVLAAIPDARLLELTSSGLQPKTWDELDVVDHHRRFLSQPGSYLRHLD</sequence>
<gene>
    <name evidence="9" type="ORF">SAMN04489747_3866</name>
</gene>
<dbReference type="GO" id="GO:0016887">
    <property type="term" value="F:ATP hydrolysis activity"/>
    <property type="evidence" value="ECO:0007669"/>
    <property type="project" value="InterPro"/>
</dbReference>
<dbReference type="Gene3D" id="3.40.50.300">
    <property type="entry name" value="P-loop containing nucleotide triphosphate hydrolases"/>
    <property type="match status" value="2"/>
</dbReference>
<evidence type="ECO:0000256" key="4">
    <source>
        <dbReference type="ARBA" id="ARBA00022496"/>
    </source>
</evidence>
<dbReference type="GO" id="GO:0006826">
    <property type="term" value="P:iron ion transport"/>
    <property type="evidence" value="ECO:0007669"/>
    <property type="project" value="UniProtKB-KW"/>
</dbReference>
<dbReference type="InterPro" id="IPR027417">
    <property type="entry name" value="P-loop_NTPase"/>
</dbReference>
<comment type="subcellular location">
    <subcellularLocation>
        <location evidence="1">Cell membrane</location>
        <topology evidence="1">Peripheral membrane protein</topology>
    </subcellularLocation>
</comment>
<evidence type="ECO:0000256" key="3">
    <source>
        <dbReference type="ARBA" id="ARBA00022475"/>
    </source>
</evidence>
<dbReference type="GO" id="GO:0005886">
    <property type="term" value="C:plasma membrane"/>
    <property type="evidence" value="ECO:0007669"/>
    <property type="project" value="UniProtKB-SubCell"/>
</dbReference>
<evidence type="ECO:0000256" key="5">
    <source>
        <dbReference type="ARBA" id="ARBA00023004"/>
    </source>
</evidence>
<dbReference type="InterPro" id="IPR003593">
    <property type="entry name" value="AAA+_ATPase"/>
</dbReference>
<dbReference type="GO" id="GO:0005524">
    <property type="term" value="F:ATP binding"/>
    <property type="evidence" value="ECO:0007669"/>
    <property type="project" value="InterPro"/>
</dbReference>
<feature type="domain" description="AAA+ ATPase" evidence="8">
    <location>
        <begin position="42"/>
        <end position="210"/>
    </location>
</feature>
<evidence type="ECO:0000256" key="2">
    <source>
        <dbReference type="ARBA" id="ARBA00022448"/>
    </source>
</evidence>
<proteinExistence type="predicted"/>
<evidence type="ECO:0000256" key="6">
    <source>
        <dbReference type="ARBA" id="ARBA00023065"/>
    </source>
</evidence>
<protein>
    <submittedName>
        <fullName evidence="9">Predicted ATPase</fullName>
    </submittedName>
</protein>
<keyword evidence="2" id="KW-0813">Transport</keyword>
<keyword evidence="6" id="KW-0406">Ion transport</keyword>
<evidence type="ECO:0000313" key="9">
    <source>
        <dbReference type="EMBL" id="SDE60145.1"/>
    </source>
</evidence>
<dbReference type="RefSeq" id="WP_090595756.1">
    <property type="nucleotide sequence ID" value="NZ_LT629688.1"/>
</dbReference>
<reference evidence="9 10" key="1">
    <citation type="submission" date="2016-10" db="EMBL/GenBank/DDBJ databases">
        <authorList>
            <person name="de Groot N.N."/>
        </authorList>
    </citation>
    <scope>NUCLEOTIDE SEQUENCE [LARGE SCALE GENOMIC DNA]</scope>
    <source>
        <strain evidence="9 10">MON 2.2</strain>
    </source>
</reference>